<dbReference type="InterPro" id="IPR019201">
    <property type="entry name" value="DUF2065"/>
</dbReference>
<dbReference type="Proteomes" id="UP000051184">
    <property type="component" value="Unassembled WGS sequence"/>
</dbReference>
<sequence length="64" mass="6788">MIATIFWAFGLVLIIEGLAFALAPSRMEEILKLMAELSAGQKRQLGVLCAALGLCLVVSARVLG</sequence>
<keyword evidence="3" id="KW-1185">Reference proteome</keyword>
<keyword evidence="1" id="KW-0812">Transmembrane</keyword>
<dbReference type="RefSeq" id="WP_245627166.1">
    <property type="nucleotide sequence ID" value="NZ_CYTO01000009.1"/>
</dbReference>
<reference evidence="3" key="1">
    <citation type="submission" date="2015-09" db="EMBL/GenBank/DDBJ databases">
        <authorList>
            <person name="Rodrigo-Torres Lidia"/>
            <person name="Arahal R.David."/>
        </authorList>
    </citation>
    <scope>NUCLEOTIDE SEQUENCE [LARGE SCALE GENOMIC DNA]</scope>
    <source>
        <strain evidence="3">CECT 5114</strain>
    </source>
</reference>
<accession>A0A0P1IS24</accession>
<evidence type="ECO:0000313" key="2">
    <source>
        <dbReference type="EMBL" id="CUK26417.1"/>
    </source>
</evidence>
<proteinExistence type="predicted"/>
<dbReference type="AlphaFoldDB" id="A0A0P1IS24"/>
<keyword evidence="1" id="KW-1133">Transmembrane helix</keyword>
<keyword evidence="1" id="KW-0472">Membrane</keyword>
<name>A0A0P1IS24_9RHOB</name>
<evidence type="ECO:0000313" key="3">
    <source>
        <dbReference type="Proteomes" id="UP000051184"/>
    </source>
</evidence>
<evidence type="ECO:0008006" key="4">
    <source>
        <dbReference type="Google" id="ProtNLM"/>
    </source>
</evidence>
<dbReference type="Pfam" id="PF09838">
    <property type="entry name" value="DUF2065"/>
    <property type="match status" value="1"/>
</dbReference>
<evidence type="ECO:0000256" key="1">
    <source>
        <dbReference type="SAM" id="Phobius"/>
    </source>
</evidence>
<organism evidence="2 3">
    <name type="scientific">Cognatishimia activa</name>
    <dbReference type="NCBI Taxonomy" id="1715691"/>
    <lineage>
        <taxon>Bacteria</taxon>
        <taxon>Pseudomonadati</taxon>
        <taxon>Pseudomonadota</taxon>
        <taxon>Alphaproteobacteria</taxon>
        <taxon>Rhodobacterales</taxon>
        <taxon>Paracoccaceae</taxon>
        <taxon>Cognatishimia</taxon>
    </lineage>
</organism>
<gene>
    <name evidence="2" type="ORF">TA5114_02227</name>
</gene>
<protein>
    <recommendedName>
        <fullName evidence="4">DUF2065 domain-containing protein</fullName>
    </recommendedName>
</protein>
<dbReference type="STRING" id="1715691.TA5113_01054"/>
<dbReference type="EMBL" id="CYUE01000020">
    <property type="protein sequence ID" value="CUK26417.1"/>
    <property type="molecule type" value="Genomic_DNA"/>
</dbReference>
<feature type="transmembrane region" description="Helical" evidence="1">
    <location>
        <begin position="45"/>
        <end position="63"/>
    </location>
</feature>